<dbReference type="Proteomes" id="UP000093000">
    <property type="component" value="Unassembled WGS sequence"/>
</dbReference>
<evidence type="ECO:0000313" key="1">
    <source>
        <dbReference type="EMBL" id="OBZ81595.1"/>
    </source>
</evidence>
<proteinExistence type="predicted"/>
<accession>A0A1C7MXG1</accession>
<evidence type="ECO:0000313" key="2">
    <source>
        <dbReference type="Proteomes" id="UP000093000"/>
    </source>
</evidence>
<reference evidence="1 2" key="1">
    <citation type="submission" date="2016-03" db="EMBL/GenBank/DDBJ databases">
        <title>Choanephora cucurbitarum.</title>
        <authorList>
            <person name="Min B."/>
            <person name="Park H."/>
            <person name="Park J.-H."/>
            <person name="Shin H.-D."/>
            <person name="Choi I.-G."/>
        </authorList>
    </citation>
    <scope>NUCLEOTIDE SEQUENCE [LARGE SCALE GENOMIC DNA]</scope>
    <source>
        <strain evidence="1 2">KUS-F28377</strain>
    </source>
</reference>
<dbReference type="EMBL" id="LUGH01001132">
    <property type="protein sequence ID" value="OBZ81595.1"/>
    <property type="molecule type" value="Genomic_DNA"/>
</dbReference>
<dbReference type="AlphaFoldDB" id="A0A1C7MXG1"/>
<dbReference type="InParanoid" id="A0A1C7MXG1"/>
<protein>
    <submittedName>
        <fullName evidence="1">Uncharacterized protein</fullName>
    </submittedName>
</protein>
<organism evidence="1 2">
    <name type="scientific">Choanephora cucurbitarum</name>
    <dbReference type="NCBI Taxonomy" id="101091"/>
    <lineage>
        <taxon>Eukaryota</taxon>
        <taxon>Fungi</taxon>
        <taxon>Fungi incertae sedis</taxon>
        <taxon>Mucoromycota</taxon>
        <taxon>Mucoromycotina</taxon>
        <taxon>Mucoromycetes</taxon>
        <taxon>Mucorales</taxon>
        <taxon>Mucorineae</taxon>
        <taxon>Choanephoraceae</taxon>
        <taxon>Choanephoroideae</taxon>
        <taxon>Choanephora</taxon>
    </lineage>
</organism>
<keyword evidence="2" id="KW-1185">Reference proteome</keyword>
<name>A0A1C7MXG1_9FUNG</name>
<sequence length="117" mass="14034">MLRNISQNYWLTRHPTLLTKSFFIADPAQKRLRLEIKAEYTVFPRLCYTLFLDLLRRRRIQLFPFLWQYILHDIGPEVLDPPRISIQSQLTSHPLWTRFTSSGFTMHGFHDATNRSE</sequence>
<comment type="caution">
    <text evidence="1">The sequence shown here is derived from an EMBL/GenBank/DDBJ whole genome shotgun (WGS) entry which is preliminary data.</text>
</comment>
<gene>
    <name evidence="1" type="ORF">A0J61_10356</name>
</gene>